<gene>
    <name evidence="2" type="ORF">COV72_04120</name>
</gene>
<dbReference type="PANTHER" id="PTHR38755:SF1">
    <property type="entry name" value="METHYLENE-TETRAHYDROFOLATE REDUCTASE C-TERMINAL DOMAIN-CONTAINING PROTEIN"/>
    <property type="match status" value="1"/>
</dbReference>
<sequence length="217" mass="23749">MIVTKQKKIEDILSNLKDEKNIFLIGCGECSTTCKTGGEKELIEMKEKLIASGKNVTGFVVPKAPCVASQVMSSLAKNRKSLESSDSILVMACGLGIQSVKENLRDKKEVHTGCDTLFISTLDKTGNFLFERCSACGDCVLDLTTCICPVTRCPKSLLNGPCGGSSHGKCEVDRDKDCAWILIYNELKEKGKLDNMKKIQKAKDYSNSIKPRLKAIT</sequence>
<protein>
    <submittedName>
        <fullName evidence="2">5,10-methylenetetrahydrofolate reductase</fullName>
    </submittedName>
</protein>
<reference evidence="2 3" key="1">
    <citation type="submission" date="2017-09" db="EMBL/GenBank/DDBJ databases">
        <title>Depth-based differentiation of microbial function through sediment-hosted aquifers and enrichment of novel symbionts in the deep terrestrial subsurface.</title>
        <authorList>
            <person name="Probst A.J."/>
            <person name="Ladd B."/>
            <person name="Jarett J.K."/>
            <person name="Geller-Mcgrath D.E."/>
            <person name="Sieber C.M."/>
            <person name="Emerson J.B."/>
            <person name="Anantharaman K."/>
            <person name="Thomas B.C."/>
            <person name="Malmstrom R."/>
            <person name="Stieglmeier M."/>
            <person name="Klingl A."/>
            <person name="Woyke T."/>
            <person name="Ryan C.M."/>
            <person name="Banfield J.F."/>
        </authorList>
    </citation>
    <scope>NUCLEOTIDE SEQUENCE [LARGE SCALE GENOMIC DNA]</scope>
    <source>
        <strain evidence="2">CG11_big_fil_rev_8_21_14_0_20_42_13</strain>
    </source>
</reference>
<accession>A0A2H0LXV9</accession>
<name>A0A2H0LXV9_9BACT</name>
<feature type="domain" description="Methylene-tetrahydrofolate reductase C-terminal-like" evidence="1">
    <location>
        <begin position="113"/>
        <end position="206"/>
    </location>
</feature>
<dbReference type="InterPro" id="IPR022026">
    <property type="entry name" value="DUF5981"/>
</dbReference>
<comment type="caution">
    <text evidence="2">The sequence shown here is derived from an EMBL/GenBank/DDBJ whole genome shotgun (WGS) entry which is preliminary data.</text>
</comment>
<evidence type="ECO:0000313" key="2">
    <source>
        <dbReference type="EMBL" id="PIQ89238.1"/>
    </source>
</evidence>
<dbReference type="PANTHER" id="PTHR38755">
    <property type="entry name" value="5,10-METHYLENETETRAHYDROFOLATE REDUCTASE"/>
    <property type="match status" value="1"/>
</dbReference>
<dbReference type="Pfam" id="PF12225">
    <property type="entry name" value="DUF5981"/>
    <property type="match status" value="1"/>
</dbReference>
<dbReference type="EMBL" id="PCWA01000063">
    <property type="protein sequence ID" value="PIQ89238.1"/>
    <property type="molecule type" value="Genomic_DNA"/>
</dbReference>
<evidence type="ECO:0000259" key="1">
    <source>
        <dbReference type="Pfam" id="PF12225"/>
    </source>
</evidence>
<organism evidence="2 3">
    <name type="scientific">Candidatus Ghiorseimicrobium undicola</name>
    <dbReference type="NCBI Taxonomy" id="1974746"/>
    <lineage>
        <taxon>Bacteria</taxon>
        <taxon>Pseudomonadati</taxon>
        <taxon>Candidatus Omnitrophota</taxon>
        <taxon>Candidatus Ghiorseimicrobium</taxon>
    </lineage>
</organism>
<dbReference type="AlphaFoldDB" id="A0A2H0LXV9"/>
<dbReference type="Proteomes" id="UP000229641">
    <property type="component" value="Unassembled WGS sequence"/>
</dbReference>
<proteinExistence type="predicted"/>
<evidence type="ECO:0000313" key="3">
    <source>
        <dbReference type="Proteomes" id="UP000229641"/>
    </source>
</evidence>